<dbReference type="Gene3D" id="4.10.1110.10">
    <property type="entry name" value="AN1-like Zinc finger"/>
    <property type="match status" value="1"/>
</dbReference>
<feature type="region of interest" description="Disordered" evidence="4">
    <location>
        <begin position="1"/>
        <end position="37"/>
    </location>
</feature>
<sequence>MSDIEQQQQEYVEQKDHQPQEQQQLDTVNKISKPKKKSKKLCQYKNCTSPHSIIGDCSFCFKKFCTRHRLLESHDCEHYREVQKDYHMRNAKQLQSQQTVVSKV</sequence>
<feature type="domain" description="AN1-type" evidence="5">
    <location>
        <begin position="42"/>
        <end position="81"/>
    </location>
</feature>
<name>A0A0H5C3G9_CYBJN</name>
<dbReference type="EMBL" id="CDQK01000003">
    <property type="protein sequence ID" value="CEP22580.1"/>
    <property type="molecule type" value="Genomic_DNA"/>
</dbReference>
<keyword evidence="3" id="KW-0862">Zinc</keyword>
<feature type="compositionally biased region" description="Polar residues" evidence="4">
    <location>
        <begin position="1"/>
        <end position="11"/>
    </location>
</feature>
<proteinExistence type="predicted"/>
<dbReference type="SUPFAM" id="SSF118310">
    <property type="entry name" value="AN1-like Zinc finger"/>
    <property type="match status" value="1"/>
</dbReference>
<dbReference type="SMART" id="SM00154">
    <property type="entry name" value="ZnF_AN1"/>
    <property type="match status" value="1"/>
</dbReference>
<keyword evidence="1" id="KW-0479">Metal-binding</keyword>
<gene>
    <name evidence="6" type="ORF">BN1211_2961</name>
</gene>
<evidence type="ECO:0000313" key="7">
    <source>
        <dbReference type="Proteomes" id="UP000038830"/>
    </source>
</evidence>
<dbReference type="Proteomes" id="UP000038830">
    <property type="component" value="Unassembled WGS sequence"/>
</dbReference>
<evidence type="ECO:0000256" key="4">
    <source>
        <dbReference type="SAM" id="MobiDB-lite"/>
    </source>
</evidence>
<dbReference type="Pfam" id="PF01428">
    <property type="entry name" value="zf-AN1"/>
    <property type="match status" value="1"/>
</dbReference>
<dbReference type="GO" id="GO:0008270">
    <property type="term" value="F:zinc ion binding"/>
    <property type="evidence" value="ECO:0007669"/>
    <property type="project" value="UniProtKB-KW"/>
</dbReference>
<reference evidence="7" key="1">
    <citation type="journal article" date="2015" name="J. Biotechnol.">
        <title>The structure of the Cyberlindnera jadinii genome and its relation to Candida utilis analyzed by the occurrence of single nucleotide polymorphisms.</title>
        <authorList>
            <person name="Rupp O."/>
            <person name="Brinkrolf K."/>
            <person name="Buerth C."/>
            <person name="Kunigo M."/>
            <person name="Schneider J."/>
            <person name="Jaenicke S."/>
            <person name="Goesmann A."/>
            <person name="Puehler A."/>
            <person name="Jaeger K.-E."/>
            <person name="Ernst J.F."/>
        </authorList>
    </citation>
    <scope>NUCLEOTIDE SEQUENCE [LARGE SCALE GENOMIC DNA]</scope>
    <source>
        <strain evidence="7">ATCC 18201 / CBS 1600 / BCRC 20928 / JCM 3617 / NBRC 0987 / NRRL Y-1542</strain>
    </source>
</reference>
<organism evidence="6 7">
    <name type="scientific">Cyberlindnera jadinii (strain ATCC 18201 / CBS 1600 / BCRC 20928 / JCM 3617 / NBRC 0987 / NRRL Y-1542)</name>
    <name type="common">Torula yeast</name>
    <name type="synonym">Candida utilis</name>
    <dbReference type="NCBI Taxonomy" id="983966"/>
    <lineage>
        <taxon>Eukaryota</taxon>
        <taxon>Fungi</taxon>
        <taxon>Dikarya</taxon>
        <taxon>Ascomycota</taxon>
        <taxon>Saccharomycotina</taxon>
        <taxon>Saccharomycetes</taxon>
        <taxon>Phaffomycetales</taxon>
        <taxon>Phaffomycetaceae</taxon>
        <taxon>Cyberlindnera</taxon>
    </lineage>
</organism>
<evidence type="ECO:0000313" key="6">
    <source>
        <dbReference type="EMBL" id="CEP22580.1"/>
    </source>
</evidence>
<keyword evidence="2" id="KW-0863">Zinc-finger</keyword>
<dbReference type="InterPro" id="IPR035896">
    <property type="entry name" value="AN1-like_Znf"/>
</dbReference>
<evidence type="ECO:0000256" key="3">
    <source>
        <dbReference type="ARBA" id="ARBA00022833"/>
    </source>
</evidence>
<evidence type="ECO:0000256" key="2">
    <source>
        <dbReference type="ARBA" id="ARBA00022771"/>
    </source>
</evidence>
<dbReference type="AlphaFoldDB" id="A0A0H5C3G9"/>
<accession>A0A0H5C3G9</accession>
<dbReference type="InterPro" id="IPR000058">
    <property type="entry name" value="Znf_AN1"/>
</dbReference>
<protein>
    <recommendedName>
        <fullName evidence="5">AN1-type domain-containing protein</fullName>
    </recommendedName>
</protein>
<evidence type="ECO:0000259" key="5">
    <source>
        <dbReference type="SMART" id="SM00154"/>
    </source>
</evidence>
<evidence type="ECO:0000256" key="1">
    <source>
        <dbReference type="ARBA" id="ARBA00022723"/>
    </source>
</evidence>